<evidence type="ECO:0000256" key="1">
    <source>
        <dbReference type="SAM" id="MobiDB-lite"/>
    </source>
</evidence>
<accession>A0ABP8S5R4</accession>
<keyword evidence="5" id="KW-1185">Reference proteome</keyword>
<proteinExistence type="predicted"/>
<keyword evidence="2" id="KW-0472">Membrane</keyword>
<feature type="domain" description="DUF732" evidence="3">
    <location>
        <begin position="151"/>
        <end position="219"/>
    </location>
</feature>
<dbReference type="Proteomes" id="UP001501598">
    <property type="component" value="Unassembled WGS sequence"/>
</dbReference>
<dbReference type="InterPro" id="IPR007969">
    <property type="entry name" value="DUF732"/>
</dbReference>
<organism evidence="4 5">
    <name type="scientific">Pseudonocardia xishanensis</name>
    <dbReference type="NCBI Taxonomy" id="630995"/>
    <lineage>
        <taxon>Bacteria</taxon>
        <taxon>Bacillati</taxon>
        <taxon>Actinomycetota</taxon>
        <taxon>Actinomycetes</taxon>
        <taxon>Pseudonocardiales</taxon>
        <taxon>Pseudonocardiaceae</taxon>
        <taxon>Pseudonocardia</taxon>
    </lineage>
</organism>
<evidence type="ECO:0000313" key="5">
    <source>
        <dbReference type="Proteomes" id="UP001501598"/>
    </source>
</evidence>
<dbReference type="EMBL" id="BAABGT010000123">
    <property type="protein sequence ID" value="GAA4560984.1"/>
    <property type="molecule type" value="Genomic_DNA"/>
</dbReference>
<comment type="caution">
    <text evidence="4">The sequence shown here is derived from an EMBL/GenBank/DDBJ whole genome shotgun (WGS) entry which is preliminary data.</text>
</comment>
<feature type="compositionally biased region" description="Basic and acidic residues" evidence="1">
    <location>
        <begin position="59"/>
        <end position="71"/>
    </location>
</feature>
<feature type="region of interest" description="Disordered" evidence="1">
    <location>
        <begin position="1"/>
        <end position="90"/>
    </location>
</feature>
<feature type="transmembrane region" description="Helical" evidence="2">
    <location>
        <begin position="110"/>
        <end position="135"/>
    </location>
</feature>
<evidence type="ECO:0000256" key="2">
    <source>
        <dbReference type="SAM" id="Phobius"/>
    </source>
</evidence>
<dbReference type="Pfam" id="PF05305">
    <property type="entry name" value="DUF732"/>
    <property type="match status" value="1"/>
</dbReference>
<gene>
    <name evidence="4" type="ORF">GCM10023175_72160</name>
</gene>
<sequence>MAEHGGTDAVPAPREAEGPRVPGPRHAARDRPAPAPGAGEPAQRARRATVPHPRPPHPRPPDPRPPTELRSARPPLPFAQVGPPGGYVPRHAAPPYVPPLPRGPRQAPGWVLPSVLSAVIVLAGAALLGIASVAWDASRGTPSPLAAGTGDRAFLGSLAAQPSFARIPDDTLIDLGHSVCAALEDGSSRGELVSDAVSAGFGTRDALLLVDAANAAYCPAE</sequence>
<protein>
    <recommendedName>
        <fullName evidence="3">DUF732 domain-containing protein</fullName>
    </recommendedName>
</protein>
<evidence type="ECO:0000313" key="4">
    <source>
        <dbReference type="EMBL" id="GAA4560984.1"/>
    </source>
</evidence>
<evidence type="ECO:0000259" key="3">
    <source>
        <dbReference type="Pfam" id="PF05305"/>
    </source>
</evidence>
<keyword evidence="2" id="KW-1133">Transmembrane helix</keyword>
<feature type="compositionally biased region" description="Basic residues" evidence="1">
    <location>
        <begin position="44"/>
        <end position="57"/>
    </location>
</feature>
<reference evidence="5" key="1">
    <citation type="journal article" date="2019" name="Int. J. Syst. Evol. Microbiol.">
        <title>The Global Catalogue of Microorganisms (GCM) 10K type strain sequencing project: providing services to taxonomists for standard genome sequencing and annotation.</title>
        <authorList>
            <consortium name="The Broad Institute Genomics Platform"/>
            <consortium name="The Broad Institute Genome Sequencing Center for Infectious Disease"/>
            <person name="Wu L."/>
            <person name="Ma J."/>
        </authorList>
    </citation>
    <scope>NUCLEOTIDE SEQUENCE [LARGE SCALE GENOMIC DNA]</scope>
    <source>
        <strain evidence="5">JCM 17906</strain>
    </source>
</reference>
<keyword evidence="2" id="KW-0812">Transmembrane</keyword>
<name>A0ABP8S5R4_9PSEU</name>
<dbReference type="RefSeq" id="WP_345428876.1">
    <property type="nucleotide sequence ID" value="NZ_BAABGT010000123.1"/>
</dbReference>